<dbReference type="SUPFAM" id="SSF141571">
    <property type="entry name" value="Pentapeptide repeat-like"/>
    <property type="match status" value="1"/>
</dbReference>
<dbReference type="RefSeq" id="WP_396676037.1">
    <property type="nucleotide sequence ID" value="NZ_JBIRPU010000001.1"/>
</dbReference>
<keyword evidence="2" id="KW-1185">Reference proteome</keyword>
<reference evidence="1 2" key="1">
    <citation type="submission" date="2024-10" db="EMBL/GenBank/DDBJ databases">
        <title>The Natural Products Discovery Center: Release of the First 8490 Sequenced Strains for Exploring Actinobacteria Biosynthetic Diversity.</title>
        <authorList>
            <person name="Kalkreuter E."/>
            <person name="Kautsar S.A."/>
            <person name="Yang D."/>
            <person name="Bader C.D."/>
            <person name="Teijaro C.N."/>
            <person name="Fluegel L."/>
            <person name="Davis C.M."/>
            <person name="Simpson J.R."/>
            <person name="Lauterbach L."/>
            <person name="Steele A.D."/>
            <person name="Gui C."/>
            <person name="Meng S."/>
            <person name="Li G."/>
            <person name="Viehrig K."/>
            <person name="Ye F."/>
            <person name="Su P."/>
            <person name="Kiefer A.F."/>
            <person name="Nichols A."/>
            <person name="Cepeda A.J."/>
            <person name="Yan W."/>
            <person name="Fan B."/>
            <person name="Jiang Y."/>
            <person name="Adhikari A."/>
            <person name="Zheng C.-J."/>
            <person name="Schuster L."/>
            <person name="Cowan T.M."/>
            <person name="Smanski M.J."/>
            <person name="Chevrette M.G."/>
            <person name="De Carvalho L.P.S."/>
            <person name="Shen B."/>
        </authorList>
    </citation>
    <scope>NUCLEOTIDE SEQUENCE [LARGE SCALE GENOMIC DNA]</scope>
    <source>
        <strain evidence="1 2">NPDC021253</strain>
    </source>
</reference>
<dbReference type="Gene3D" id="2.160.20.80">
    <property type="entry name" value="E3 ubiquitin-protein ligase SopA"/>
    <property type="match status" value="1"/>
</dbReference>
<comment type="caution">
    <text evidence="1">The sequence shown here is derived from an EMBL/GenBank/DDBJ whole genome shotgun (WGS) entry which is preliminary data.</text>
</comment>
<evidence type="ECO:0000313" key="1">
    <source>
        <dbReference type="EMBL" id="MFI0791412.1"/>
    </source>
</evidence>
<dbReference type="PANTHER" id="PTHR14136">
    <property type="entry name" value="BTB_POZ DOMAIN-CONTAINING PROTEIN KCTD9"/>
    <property type="match status" value="1"/>
</dbReference>
<dbReference type="InterPro" id="IPR051082">
    <property type="entry name" value="Pentapeptide-BTB/POZ_domain"/>
</dbReference>
<organism evidence="1 2">
    <name type="scientific">Micromonospora rubida</name>
    <dbReference type="NCBI Taxonomy" id="2697657"/>
    <lineage>
        <taxon>Bacteria</taxon>
        <taxon>Bacillati</taxon>
        <taxon>Actinomycetota</taxon>
        <taxon>Actinomycetes</taxon>
        <taxon>Micromonosporales</taxon>
        <taxon>Micromonosporaceae</taxon>
        <taxon>Micromonospora</taxon>
    </lineage>
</organism>
<dbReference type="InterPro" id="IPR001646">
    <property type="entry name" value="5peptide_repeat"/>
</dbReference>
<gene>
    <name evidence="1" type="ORF">ACH4OY_01725</name>
</gene>
<dbReference type="Pfam" id="PF00805">
    <property type="entry name" value="Pentapeptide"/>
    <property type="match status" value="3"/>
</dbReference>
<dbReference type="Proteomes" id="UP001611075">
    <property type="component" value="Unassembled WGS sequence"/>
</dbReference>
<protein>
    <submittedName>
        <fullName evidence="1">Pentapeptide repeat-containing protein</fullName>
    </submittedName>
</protein>
<dbReference type="EMBL" id="JBIRPU010000001">
    <property type="protein sequence ID" value="MFI0791412.1"/>
    <property type="molecule type" value="Genomic_DNA"/>
</dbReference>
<name>A0ABW7SFA6_9ACTN</name>
<sequence>MLEPTEDVTFRHDDWYGEELVDRHFVRCEFFHVDLTEAVSRGAVFTGCTFGNVAFNASRHIDSAFTRCVFKRCNLFDAEFTGCKLVGSSFEECGLRPLRVDGGDWSFVALPGADLRGARLTDVRMREVDLTGADLTGATVTGVDLSGAQLHGSRLSRADLRGSDLSALDPTAVERVDALIDAEQALVLAQALGFRVG</sequence>
<proteinExistence type="predicted"/>
<accession>A0ABW7SFA6</accession>
<dbReference type="PANTHER" id="PTHR14136:SF17">
    <property type="entry name" value="BTB_POZ DOMAIN-CONTAINING PROTEIN KCTD9"/>
    <property type="match status" value="1"/>
</dbReference>
<evidence type="ECO:0000313" key="2">
    <source>
        <dbReference type="Proteomes" id="UP001611075"/>
    </source>
</evidence>